<sequence>MVGKLYHECEHNYRPTPCNQRAELVITVDEQHRTALSLFATRAEVDAAHVKGKWLAIGVPSLRNILRMSKWKAAWWTLLVLSSFPLHLLWNSVFFETLATNKYVAVLAEDGFLTGEAWSFKGLNATGGMPVNRTVQRLQALASNQSALTRLENTDCTRAYGQQWQKDRRHLIMVASAQSALPPTNSSLLGLYSYPNAGDFVTTYGWMCSPSVYEQDERGDSAGVYACNPEHLHTLAADNASAWAQEATMRSYATVSLCPVSIVECGSQPGNVTVEYCLSEEIPERCSINAVPLYLVIVVICNGVKVFGFACSLYITHEYPPLLTQGDAIQSFLQRPDSTVRSDCLSEKTDFERIWKRSQARRAERRPRVWKGLRRRWLRAERRPRVWKGLRRRWLRAVPCHRRSCIPAIVFLIMCNLSYNPASTANFGENLWSLLPTFGIGQPQVDFQTIETDQGILAAIISSNYPQMLLTYIFLTFETAIGSMVGMAEWTAYAEPKRLAKGLRVTHPKPDTDSALRLHWLFSQMVFFARVDAYDYNGTFDRQNSFTTTFYSPLAMLIAVPLAAIVLLIVIAVGLIGRYPACATLAGCCSASLAAACRPGDGKEVFQAGLELQRVKWGVVETLSDLQGGPGHATVSDGPITALARGGGYE</sequence>
<dbReference type="InterPro" id="IPR046623">
    <property type="entry name" value="DUF6536"/>
</dbReference>
<dbReference type="Pfam" id="PF20163">
    <property type="entry name" value="DUF6536"/>
    <property type="match status" value="1"/>
</dbReference>
<feature type="transmembrane region" description="Helical" evidence="1">
    <location>
        <begin position="73"/>
        <end position="90"/>
    </location>
</feature>
<protein>
    <recommendedName>
        <fullName evidence="2">DUF6536 domain-containing protein</fullName>
    </recommendedName>
</protein>
<dbReference type="OMA" id="RRPRVWK"/>
<keyword evidence="1" id="KW-1133">Transmembrane helix</keyword>
<keyword evidence="1" id="KW-0472">Membrane</keyword>
<proteinExistence type="predicted"/>
<feature type="transmembrane region" description="Helical" evidence="1">
    <location>
        <begin position="293"/>
        <end position="315"/>
    </location>
</feature>
<evidence type="ECO:0000313" key="4">
    <source>
        <dbReference type="Proteomes" id="UP000011761"/>
    </source>
</evidence>
<evidence type="ECO:0000259" key="2">
    <source>
        <dbReference type="Pfam" id="PF20163"/>
    </source>
</evidence>
<dbReference type="HOGENOM" id="CLU_010112_0_1_1"/>
<accession>M2NA33</accession>
<name>M2NA33_BAUPA</name>
<dbReference type="PANTHER" id="PTHR35395">
    <property type="entry name" value="DUF6536 DOMAIN-CONTAINING PROTEIN"/>
    <property type="match status" value="1"/>
</dbReference>
<reference evidence="3 4" key="1">
    <citation type="journal article" date="2012" name="PLoS Pathog.">
        <title>Diverse lifestyles and strategies of plant pathogenesis encoded in the genomes of eighteen Dothideomycetes fungi.</title>
        <authorList>
            <person name="Ohm R.A."/>
            <person name="Feau N."/>
            <person name="Henrissat B."/>
            <person name="Schoch C.L."/>
            <person name="Horwitz B.A."/>
            <person name="Barry K.W."/>
            <person name="Condon B.J."/>
            <person name="Copeland A.C."/>
            <person name="Dhillon B."/>
            <person name="Glaser F."/>
            <person name="Hesse C.N."/>
            <person name="Kosti I."/>
            <person name="LaButti K."/>
            <person name="Lindquist E.A."/>
            <person name="Lucas S."/>
            <person name="Salamov A.A."/>
            <person name="Bradshaw R.E."/>
            <person name="Ciuffetti L."/>
            <person name="Hamelin R.C."/>
            <person name="Kema G.H.J."/>
            <person name="Lawrence C."/>
            <person name="Scott J.A."/>
            <person name="Spatafora J.W."/>
            <person name="Turgeon B.G."/>
            <person name="de Wit P.J.G.M."/>
            <person name="Zhong S."/>
            <person name="Goodwin S.B."/>
            <person name="Grigoriev I.V."/>
        </authorList>
    </citation>
    <scope>NUCLEOTIDE SEQUENCE [LARGE SCALE GENOMIC DNA]</scope>
    <source>
        <strain evidence="3 4">UAMH 10762</strain>
    </source>
</reference>
<feature type="domain" description="DUF6536" evidence="2">
    <location>
        <begin position="41"/>
        <end position="113"/>
    </location>
</feature>
<dbReference type="PANTHER" id="PTHR35395:SF1">
    <property type="entry name" value="DUF6536 DOMAIN-CONTAINING PROTEIN"/>
    <property type="match status" value="1"/>
</dbReference>
<dbReference type="EMBL" id="KB445550">
    <property type="protein sequence ID" value="EMD01069.1"/>
    <property type="molecule type" value="Genomic_DNA"/>
</dbReference>
<dbReference type="STRING" id="717646.M2NA33"/>
<organism evidence="3 4">
    <name type="scientific">Baudoinia panamericana (strain UAMH 10762)</name>
    <name type="common">Angels' share fungus</name>
    <name type="synonym">Baudoinia compniacensis (strain UAMH 10762)</name>
    <dbReference type="NCBI Taxonomy" id="717646"/>
    <lineage>
        <taxon>Eukaryota</taxon>
        <taxon>Fungi</taxon>
        <taxon>Dikarya</taxon>
        <taxon>Ascomycota</taxon>
        <taxon>Pezizomycotina</taxon>
        <taxon>Dothideomycetes</taxon>
        <taxon>Dothideomycetidae</taxon>
        <taxon>Mycosphaerellales</taxon>
        <taxon>Teratosphaeriaceae</taxon>
        <taxon>Baudoinia</taxon>
    </lineage>
</organism>
<gene>
    <name evidence="3" type="ORF">BAUCODRAFT_144643</name>
</gene>
<keyword evidence="4" id="KW-1185">Reference proteome</keyword>
<dbReference type="KEGG" id="bcom:BAUCODRAFT_144643"/>
<dbReference type="GeneID" id="19108511"/>
<dbReference type="OrthoDB" id="5429634at2759"/>
<feature type="transmembrane region" description="Helical" evidence="1">
    <location>
        <begin position="551"/>
        <end position="576"/>
    </location>
</feature>
<dbReference type="AlphaFoldDB" id="M2NA33"/>
<dbReference type="Proteomes" id="UP000011761">
    <property type="component" value="Unassembled WGS sequence"/>
</dbReference>
<evidence type="ECO:0000256" key="1">
    <source>
        <dbReference type="SAM" id="Phobius"/>
    </source>
</evidence>
<evidence type="ECO:0000313" key="3">
    <source>
        <dbReference type="EMBL" id="EMD01069.1"/>
    </source>
</evidence>
<dbReference type="eggNOG" id="ENOG502RYAY">
    <property type="taxonomic scope" value="Eukaryota"/>
</dbReference>
<keyword evidence="1" id="KW-0812">Transmembrane</keyword>
<dbReference type="RefSeq" id="XP_007672253.1">
    <property type="nucleotide sequence ID" value="XM_007674063.1"/>
</dbReference>